<keyword evidence="4" id="KW-0808">Transferase</keyword>
<reference evidence="6" key="1">
    <citation type="submission" date="2023-03" db="EMBL/GenBank/DDBJ databases">
        <title>Massive genome expansion in bonnet fungi (Mycena s.s.) driven by repeated elements and novel gene families across ecological guilds.</title>
        <authorList>
            <consortium name="Lawrence Berkeley National Laboratory"/>
            <person name="Harder C.B."/>
            <person name="Miyauchi S."/>
            <person name="Viragh M."/>
            <person name="Kuo A."/>
            <person name="Thoen E."/>
            <person name="Andreopoulos B."/>
            <person name="Lu D."/>
            <person name="Skrede I."/>
            <person name="Drula E."/>
            <person name="Henrissat B."/>
            <person name="Morin E."/>
            <person name="Kohler A."/>
            <person name="Barry K."/>
            <person name="LaButti K."/>
            <person name="Morin E."/>
            <person name="Salamov A."/>
            <person name="Lipzen A."/>
            <person name="Mereny Z."/>
            <person name="Hegedus B."/>
            <person name="Baldrian P."/>
            <person name="Stursova M."/>
            <person name="Weitz H."/>
            <person name="Taylor A."/>
            <person name="Grigoriev I.V."/>
            <person name="Nagy L.G."/>
            <person name="Martin F."/>
            <person name="Kauserud H."/>
        </authorList>
    </citation>
    <scope>NUCLEOTIDE SEQUENCE</scope>
    <source>
        <strain evidence="6">CBHHK002</strain>
    </source>
</reference>
<organism evidence="6 7">
    <name type="scientific">Mycena albidolilacea</name>
    <dbReference type="NCBI Taxonomy" id="1033008"/>
    <lineage>
        <taxon>Eukaryota</taxon>
        <taxon>Fungi</taxon>
        <taxon>Dikarya</taxon>
        <taxon>Basidiomycota</taxon>
        <taxon>Agaricomycotina</taxon>
        <taxon>Agaricomycetes</taxon>
        <taxon>Agaricomycetidae</taxon>
        <taxon>Agaricales</taxon>
        <taxon>Marasmiineae</taxon>
        <taxon>Mycenaceae</taxon>
        <taxon>Mycena</taxon>
    </lineage>
</organism>
<evidence type="ECO:0000256" key="5">
    <source>
        <dbReference type="ARBA" id="ARBA00022898"/>
    </source>
</evidence>
<dbReference type="InterPro" id="IPR015421">
    <property type="entry name" value="PyrdxlP-dep_Trfase_major"/>
</dbReference>
<evidence type="ECO:0000313" key="6">
    <source>
        <dbReference type="EMBL" id="KAJ7344003.1"/>
    </source>
</evidence>
<protein>
    <submittedName>
        <fullName evidence="6">Uncharacterized protein</fullName>
    </submittedName>
</protein>
<evidence type="ECO:0000313" key="7">
    <source>
        <dbReference type="Proteomes" id="UP001218218"/>
    </source>
</evidence>
<dbReference type="Gene3D" id="3.40.640.10">
    <property type="entry name" value="Type I PLP-dependent aspartate aminotransferase-like (Major domain)"/>
    <property type="match status" value="1"/>
</dbReference>
<sequence>MLDNHMYLTRVKGKTVHCLDCFARLQTITFDLTEYRFKLTLLKNNYEMLHIICMSTPLLRAALARPPRRRGLPEQPPRREKPPIITSLKQVVRDLEKSGLQDKVLLVSFHSISKGVSGDCGRRGGYFELTNVSAEVQALVYKLVSMGLCLPLSGQIGVDSMASGAFFPLSLPLAVALITIRPAGPPTQ</sequence>
<proteinExistence type="predicted"/>
<dbReference type="EMBL" id="JARIHO010000022">
    <property type="protein sequence ID" value="KAJ7344003.1"/>
    <property type="molecule type" value="Genomic_DNA"/>
</dbReference>
<evidence type="ECO:0000256" key="2">
    <source>
        <dbReference type="ARBA" id="ARBA00011738"/>
    </source>
</evidence>
<keyword evidence="5" id="KW-0663">Pyridoxal phosphate</keyword>
<accession>A0AAD7EPL4</accession>
<dbReference type="AlphaFoldDB" id="A0AAD7EPL4"/>
<comment type="subunit">
    <text evidence="2">Homodimer.</text>
</comment>
<comment type="caution">
    <text evidence="6">The sequence shown here is derived from an EMBL/GenBank/DDBJ whole genome shotgun (WGS) entry which is preliminary data.</text>
</comment>
<comment type="cofactor">
    <cofactor evidence="1">
        <name>pyridoxal 5'-phosphate</name>
        <dbReference type="ChEBI" id="CHEBI:597326"/>
    </cofactor>
</comment>
<keyword evidence="3" id="KW-0032">Aminotransferase</keyword>
<gene>
    <name evidence="6" type="ORF">DFH08DRAFT_1009239</name>
</gene>
<name>A0AAD7EPL4_9AGAR</name>
<keyword evidence="7" id="KW-1185">Reference proteome</keyword>
<dbReference type="PANTHER" id="PTHR11751:SF29">
    <property type="entry name" value="ALANINE TRANSAMINASE"/>
    <property type="match status" value="1"/>
</dbReference>
<evidence type="ECO:0000256" key="4">
    <source>
        <dbReference type="ARBA" id="ARBA00022679"/>
    </source>
</evidence>
<dbReference type="PANTHER" id="PTHR11751">
    <property type="entry name" value="ALANINE AMINOTRANSFERASE"/>
    <property type="match status" value="1"/>
</dbReference>
<dbReference type="Proteomes" id="UP001218218">
    <property type="component" value="Unassembled WGS sequence"/>
</dbReference>
<dbReference type="InterPro" id="IPR045088">
    <property type="entry name" value="ALAT1/2-like"/>
</dbReference>
<evidence type="ECO:0000256" key="1">
    <source>
        <dbReference type="ARBA" id="ARBA00001933"/>
    </source>
</evidence>
<dbReference type="GO" id="GO:0008483">
    <property type="term" value="F:transaminase activity"/>
    <property type="evidence" value="ECO:0007669"/>
    <property type="project" value="UniProtKB-KW"/>
</dbReference>
<evidence type="ECO:0000256" key="3">
    <source>
        <dbReference type="ARBA" id="ARBA00022576"/>
    </source>
</evidence>